<dbReference type="InterPro" id="IPR007110">
    <property type="entry name" value="Ig-like_dom"/>
</dbReference>
<evidence type="ECO:0000256" key="4">
    <source>
        <dbReference type="ARBA" id="ARBA00023136"/>
    </source>
</evidence>
<dbReference type="SMART" id="SM00409">
    <property type="entry name" value="IG"/>
    <property type="match status" value="3"/>
</dbReference>
<dbReference type="GO" id="GO:0030424">
    <property type="term" value="C:axon"/>
    <property type="evidence" value="ECO:0007669"/>
    <property type="project" value="TreeGrafter"/>
</dbReference>
<evidence type="ECO:0000256" key="5">
    <source>
        <dbReference type="ARBA" id="ARBA00023157"/>
    </source>
</evidence>
<sequence length="462" mass="50592">MPREVSTGRKVAYPEDEYIFDEEAEETVSSHVPKFTSQPLDLAVKAGDTVTLPCRVDKLGDAVVVWRAGDQTLFTGDYKTTSDSRYSLQDPGQLGNSLVIAGVDQKDSPEYQCQISSSTPINLKHHVRIQVPPTITVRPESRIKVVEEGNEVVLECIASGFPVPIVTWTKKGDLLPYQEKKHTGKRLVIPAVKGAHVGDYFCTAENGVGDPATEHIRLEVNFPPQVEVANDIVYTGAGHEAAVECNVKGQPLPVVSWFRVKGTPLDGPHYQQYQEGYRYGVRIASVRDEDLGVYNCQAENAIGKDTGIVHLTGKPKPVKVLSDPNGNDKDMFNIRWSVESYAEPIEYKILYRKIQEAGEPDQDWNELEVAYVAAPGRAEDSIVYSQKAMLKSLESAAVYQAIVTARNQYGWSEASDTFRFSTLGAKALVSEKRSGNSAPSSLLRPAGVGLLSALLAAVVALL</sequence>
<comment type="subcellular location">
    <subcellularLocation>
        <location evidence="1">Cell membrane</location>
    </subcellularLocation>
</comment>
<dbReference type="Proteomes" id="UP000440578">
    <property type="component" value="Unassembled WGS sequence"/>
</dbReference>
<accession>A0A6A4VY21</accession>
<dbReference type="SMART" id="SM00408">
    <property type="entry name" value="IGc2"/>
    <property type="match status" value="3"/>
</dbReference>
<dbReference type="InterPro" id="IPR050958">
    <property type="entry name" value="Cell_Adh-Cytoskel_Orgn"/>
</dbReference>
<organism evidence="10 11">
    <name type="scientific">Amphibalanus amphitrite</name>
    <name type="common">Striped barnacle</name>
    <name type="synonym">Balanus amphitrite</name>
    <dbReference type="NCBI Taxonomy" id="1232801"/>
    <lineage>
        <taxon>Eukaryota</taxon>
        <taxon>Metazoa</taxon>
        <taxon>Ecdysozoa</taxon>
        <taxon>Arthropoda</taxon>
        <taxon>Crustacea</taxon>
        <taxon>Multicrustacea</taxon>
        <taxon>Cirripedia</taxon>
        <taxon>Thoracica</taxon>
        <taxon>Thoracicalcarea</taxon>
        <taxon>Balanomorpha</taxon>
        <taxon>Balanoidea</taxon>
        <taxon>Balanidae</taxon>
        <taxon>Amphibalaninae</taxon>
        <taxon>Amphibalanus</taxon>
    </lineage>
</organism>
<feature type="domain" description="Ig-like" evidence="8">
    <location>
        <begin position="133"/>
        <end position="219"/>
    </location>
</feature>
<dbReference type="Pfam" id="PF13927">
    <property type="entry name" value="Ig_3"/>
    <property type="match status" value="1"/>
</dbReference>
<name>A0A6A4VY21_AMPAM</name>
<dbReference type="InterPro" id="IPR013783">
    <property type="entry name" value="Ig-like_fold"/>
</dbReference>
<feature type="domain" description="Fibronectin type-III" evidence="9">
    <location>
        <begin position="314"/>
        <end position="425"/>
    </location>
</feature>
<proteinExistence type="predicted"/>
<dbReference type="PANTHER" id="PTHR45080">
    <property type="entry name" value="CONTACTIN 5"/>
    <property type="match status" value="1"/>
</dbReference>
<dbReference type="GO" id="GO:0050808">
    <property type="term" value="P:synapse organization"/>
    <property type="evidence" value="ECO:0007669"/>
    <property type="project" value="TreeGrafter"/>
</dbReference>
<evidence type="ECO:0000313" key="10">
    <source>
        <dbReference type="EMBL" id="KAF0296484.1"/>
    </source>
</evidence>
<protein>
    <submittedName>
        <fullName evidence="10">Protein amalgam</fullName>
    </submittedName>
</protein>
<evidence type="ECO:0000256" key="6">
    <source>
        <dbReference type="ARBA" id="ARBA00023180"/>
    </source>
</evidence>
<dbReference type="SUPFAM" id="SSF49265">
    <property type="entry name" value="Fibronectin type III"/>
    <property type="match status" value="1"/>
</dbReference>
<dbReference type="SUPFAM" id="SSF48726">
    <property type="entry name" value="Immunoglobulin"/>
    <property type="match status" value="3"/>
</dbReference>
<dbReference type="PROSITE" id="PS50835">
    <property type="entry name" value="IG_LIKE"/>
    <property type="match status" value="3"/>
</dbReference>
<dbReference type="EMBL" id="VIIS01001555">
    <property type="protein sequence ID" value="KAF0296484.1"/>
    <property type="molecule type" value="Genomic_DNA"/>
</dbReference>
<dbReference type="InterPro" id="IPR036179">
    <property type="entry name" value="Ig-like_dom_sf"/>
</dbReference>
<dbReference type="AlphaFoldDB" id="A0A6A4VY21"/>
<keyword evidence="11" id="KW-1185">Reference proteome</keyword>
<dbReference type="PROSITE" id="PS50853">
    <property type="entry name" value="FN3"/>
    <property type="match status" value="1"/>
</dbReference>
<keyword evidence="3" id="KW-0677">Repeat</keyword>
<keyword evidence="4" id="KW-0472">Membrane</keyword>
<dbReference type="GO" id="GO:0007156">
    <property type="term" value="P:homophilic cell adhesion via plasma membrane adhesion molecules"/>
    <property type="evidence" value="ECO:0007669"/>
    <property type="project" value="TreeGrafter"/>
</dbReference>
<evidence type="ECO:0000259" key="9">
    <source>
        <dbReference type="PROSITE" id="PS50853"/>
    </source>
</evidence>
<dbReference type="OrthoDB" id="6159398at2759"/>
<dbReference type="GO" id="GO:0008046">
    <property type="term" value="F:axon guidance receptor activity"/>
    <property type="evidence" value="ECO:0007669"/>
    <property type="project" value="TreeGrafter"/>
</dbReference>
<keyword evidence="5" id="KW-1015">Disulfide bond</keyword>
<keyword evidence="7" id="KW-0393">Immunoglobulin domain</keyword>
<keyword evidence="6" id="KW-0325">Glycoprotein</keyword>
<evidence type="ECO:0000256" key="2">
    <source>
        <dbReference type="ARBA" id="ARBA00022475"/>
    </source>
</evidence>
<feature type="domain" description="Ig-like" evidence="8">
    <location>
        <begin position="224"/>
        <end position="312"/>
    </location>
</feature>
<keyword evidence="2" id="KW-1003">Cell membrane</keyword>
<dbReference type="InterPro" id="IPR003598">
    <property type="entry name" value="Ig_sub2"/>
</dbReference>
<feature type="domain" description="Ig-like" evidence="8">
    <location>
        <begin position="33"/>
        <end position="124"/>
    </location>
</feature>
<dbReference type="InterPro" id="IPR003961">
    <property type="entry name" value="FN3_dom"/>
</dbReference>
<gene>
    <name evidence="10" type="primary">Ama_3</name>
    <name evidence="10" type="ORF">FJT64_006042</name>
</gene>
<dbReference type="Pfam" id="PF07679">
    <property type="entry name" value="I-set"/>
    <property type="match status" value="2"/>
</dbReference>
<dbReference type="PANTHER" id="PTHR45080:SF33">
    <property type="entry name" value="IG-LIKE DOMAIN-CONTAINING PROTEIN"/>
    <property type="match status" value="1"/>
</dbReference>
<evidence type="ECO:0000259" key="8">
    <source>
        <dbReference type="PROSITE" id="PS50835"/>
    </source>
</evidence>
<evidence type="ECO:0000313" key="11">
    <source>
        <dbReference type="Proteomes" id="UP000440578"/>
    </source>
</evidence>
<dbReference type="Gene3D" id="2.60.40.10">
    <property type="entry name" value="Immunoglobulins"/>
    <property type="match status" value="4"/>
</dbReference>
<dbReference type="FunFam" id="2.60.40.10:FF:000005">
    <property type="entry name" value="Neuronal cell adhesion molecule"/>
    <property type="match status" value="1"/>
</dbReference>
<dbReference type="GO" id="GO:0005886">
    <property type="term" value="C:plasma membrane"/>
    <property type="evidence" value="ECO:0007669"/>
    <property type="project" value="UniProtKB-SubCell"/>
</dbReference>
<evidence type="ECO:0000256" key="3">
    <source>
        <dbReference type="ARBA" id="ARBA00022737"/>
    </source>
</evidence>
<dbReference type="CDD" id="cd00063">
    <property type="entry name" value="FN3"/>
    <property type="match status" value="1"/>
</dbReference>
<reference evidence="10 11" key="1">
    <citation type="submission" date="2019-07" db="EMBL/GenBank/DDBJ databases">
        <title>Draft genome assembly of a fouling barnacle, Amphibalanus amphitrite (Darwin, 1854): The first reference genome for Thecostraca.</title>
        <authorList>
            <person name="Kim W."/>
        </authorList>
    </citation>
    <scope>NUCLEOTIDE SEQUENCE [LARGE SCALE GENOMIC DNA]</scope>
    <source>
        <strain evidence="10">SNU_AA5</strain>
        <tissue evidence="10">Soma without cirri and trophi</tissue>
    </source>
</reference>
<dbReference type="InterPro" id="IPR036116">
    <property type="entry name" value="FN3_sf"/>
</dbReference>
<dbReference type="InterPro" id="IPR013098">
    <property type="entry name" value="Ig_I-set"/>
</dbReference>
<dbReference type="InterPro" id="IPR003599">
    <property type="entry name" value="Ig_sub"/>
</dbReference>
<comment type="caution">
    <text evidence="10">The sequence shown here is derived from an EMBL/GenBank/DDBJ whole genome shotgun (WGS) entry which is preliminary data.</text>
</comment>
<evidence type="ECO:0000256" key="1">
    <source>
        <dbReference type="ARBA" id="ARBA00004236"/>
    </source>
</evidence>
<dbReference type="GO" id="GO:0043025">
    <property type="term" value="C:neuronal cell body"/>
    <property type="evidence" value="ECO:0007669"/>
    <property type="project" value="TreeGrafter"/>
</dbReference>
<evidence type="ECO:0000256" key="7">
    <source>
        <dbReference type="ARBA" id="ARBA00023319"/>
    </source>
</evidence>